<accession>E3SKM2</accession>
<dbReference type="KEGG" id="vg:10329183"/>
<sequence>MLAFLLPFAKKIVADAVSKIPDDAELGEKLVDICILVLEKAVKLTKTTADDALLEAVKGALVNREESA</sequence>
<name>E3SKM2_9CAUD</name>
<organism evidence="1 2">
    <name type="scientific">Synechococcus phage S-SSM5</name>
    <dbReference type="NCBI Taxonomy" id="445685"/>
    <lineage>
        <taxon>Viruses</taxon>
        <taxon>Duplodnaviria</taxon>
        <taxon>Heunggongvirae</taxon>
        <taxon>Uroviricota</taxon>
        <taxon>Caudoviricetes</taxon>
        <taxon>Pantevenvirales</taxon>
        <taxon>Kyanoviridae</taxon>
        <taxon>Glaucusvirus</taxon>
        <taxon>Glaucusvirus ssm5</taxon>
    </lineage>
</organism>
<proteinExistence type="predicted"/>
<gene>
    <name evidence="1" type="ORF">SSSM5_182</name>
</gene>
<dbReference type="OrthoDB" id="24756at10239"/>
<evidence type="ECO:0000313" key="2">
    <source>
        <dbReference type="Proteomes" id="UP000006526"/>
    </source>
</evidence>
<dbReference type="RefSeq" id="YP_004324785.1">
    <property type="nucleotide sequence ID" value="NC_015289.1"/>
</dbReference>
<dbReference type="Proteomes" id="UP000006526">
    <property type="component" value="Segment"/>
</dbReference>
<dbReference type="GeneID" id="10329183"/>
<reference evidence="1 2" key="1">
    <citation type="journal article" date="2010" name="Environ. Microbiol.">
        <title>Genomic analysis of oceanic cyanobacterial myoviruses compared with T4-like myoviruses from diverse hosts and environments.</title>
        <authorList>
            <person name="Sullivan M.B."/>
            <person name="Huang K.H."/>
            <person name="Ignacio-Espinoza J.C."/>
            <person name="Berlin A.M."/>
            <person name="Kelly L."/>
            <person name="Weigele P.R."/>
            <person name="DeFrancesco A.S."/>
            <person name="Kern S.E."/>
            <person name="Thompson L.R."/>
            <person name="Young S."/>
            <person name="Yandava C."/>
            <person name="Fu R."/>
            <person name="Krastins B."/>
            <person name="Chase M."/>
            <person name="Sarracino D."/>
            <person name="Osburne M.S."/>
            <person name="Henn M.R."/>
            <person name="Chisholm S.W."/>
        </authorList>
    </citation>
    <scope>NUCLEOTIDE SEQUENCE [LARGE SCALE GENOMIC DNA]</scope>
    <source>
        <strain evidence="1">8102-12</strain>
    </source>
</reference>
<keyword evidence="2" id="KW-1185">Reference proteome</keyword>
<dbReference type="EMBL" id="GU071097">
    <property type="protein sequence ID" value="ADO97888.1"/>
    <property type="molecule type" value="Genomic_DNA"/>
</dbReference>
<evidence type="ECO:0000313" key="1">
    <source>
        <dbReference type="EMBL" id="ADO97888.1"/>
    </source>
</evidence>
<evidence type="ECO:0008006" key="3">
    <source>
        <dbReference type="Google" id="ProtNLM"/>
    </source>
</evidence>
<protein>
    <recommendedName>
        <fullName evidence="3">Gp187</fullName>
    </recommendedName>
</protein>